<protein>
    <submittedName>
        <fullName evidence="1">Uncharacterized protein</fullName>
    </submittedName>
</protein>
<evidence type="ECO:0000313" key="2">
    <source>
        <dbReference type="Proteomes" id="UP001295444"/>
    </source>
</evidence>
<dbReference type="AlphaFoldDB" id="A0AAD1VJH3"/>
<gene>
    <name evidence="1" type="ORF">PECUL_23A011294</name>
</gene>
<proteinExistence type="predicted"/>
<feature type="non-terminal residue" evidence="1">
    <location>
        <position position="83"/>
    </location>
</feature>
<dbReference type="EMBL" id="OW240912">
    <property type="protein sequence ID" value="CAH2221342.1"/>
    <property type="molecule type" value="Genomic_DNA"/>
</dbReference>
<name>A0AAD1VJH3_PELCU</name>
<dbReference type="Proteomes" id="UP001295444">
    <property type="component" value="Chromosome 01"/>
</dbReference>
<keyword evidence="2" id="KW-1185">Reference proteome</keyword>
<sequence>MDQNSIMANANSPNGEEDEIQRIVQGRLALYGPNPPVEVVTQLLNAAMEEARKKRAYHIQVLTAPRTESPTVLPMGTLSERKK</sequence>
<accession>A0AAD1VJH3</accession>
<organism evidence="1 2">
    <name type="scientific">Pelobates cultripes</name>
    <name type="common">Western spadefoot toad</name>
    <dbReference type="NCBI Taxonomy" id="61616"/>
    <lineage>
        <taxon>Eukaryota</taxon>
        <taxon>Metazoa</taxon>
        <taxon>Chordata</taxon>
        <taxon>Craniata</taxon>
        <taxon>Vertebrata</taxon>
        <taxon>Euteleostomi</taxon>
        <taxon>Amphibia</taxon>
        <taxon>Batrachia</taxon>
        <taxon>Anura</taxon>
        <taxon>Pelobatoidea</taxon>
        <taxon>Pelobatidae</taxon>
        <taxon>Pelobates</taxon>
    </lineage>
</organism>
<reference evidence="1" key="1">
    <citation type="submission" date="2022-03" db="EMBL/GenBank/DDBJ databases">
        <authorList>
            <person name="Alioto T."/>
            <person name="Alioto T."/>
            <person name="Gomez Garrido J."/>
        </authorList>
    </citation>
    <scope>NUCLEOTIDE SEQUENCE</scope>
</reference>
<evidence type="ECO:0000313" key="1">
    <source>
        <dbReference type="EMBL" id="CAH2221342.1"/>
    </source>
</evidence>